<dbReference type="Pfam" id="PF04069">
    <property type="entry name" value="OpuAC"/>
    <property type="match status" value="1"/>
</dbReference>
<evidence type="ECO:0000256" key="3">
    <source>
        <dbReference type="ARBA" id="ARBA00022729"/>
    </source>
</evidence>
<dbReference type="Gene3D" id="3.40.190.10">
    <property type="entry name" value="Periplasmic binding protein-like II"/>
    <property type="match status" value="2"/>
</dbReference>
<dbReference type="PROSITE" id="PS51257">
    <property type="entry name" value="PROKAR_LIPOPROTEIN"/>
    <property type="match status" value="1"/>
</dbReference>
<comment type="similarity">
    <text evidence="2">Belongs to the bacterial solute-binding protein SsuA/TauA family.</text>
</comment>
<accession>A0ABV9TJU9</accession>
<organism evidence="5 6">
    <name type="scientific">Kocuria oceani</name>
    <dbReference type="NCBI Taxonomy" id="988827"/>
    <lineage>
        <taxon>Bacteria</taxon>
        <taxon>Bacillati</taxon>
        <taxon>Actinomycetota</taxon>
        <taxon>Actinomycetes</taxon>
        <taxon>Micrococcales</taxon>
        <taxon>Micrococcaceae</taxon>
        <taxon>Kocuria</taxon>
    </lineage>
</organism>
<evidence type="ECO:0000313" key="5">
    <source>
        <dbReference type="EMBL" id="MFC4903715.1"/>
    </source>
</evidence>
<keyword evidence="3" id="KW-0732">Signal</keyword>
<protein>
    <submittedName>
        <fullName evidence="5">Glycine betaine ABC transporter substrate-binding protein</fullName>
    </submittedName>
</protein>
<gene>
    <name evidence="5" type="ORF">ACFPCS_09085</name>
</gene>
<comment type="caution">
    <text evidence="5">The sequence shown here is derived from an EMBL/GenBank/DDBJ whole genome shotgun (WGS) entry which is preliminary data.</text>
</comment>
<dbReference type="EMBL" id="JBHSIW010000008">
    <property type="protein sequence ID" value="MFC4903715.1"/>
    <property type="molecule type" value="Genomic_DNA"/>
</dbReference>
<reference evidence="6" key="1">
    <citation type="journal article" date="2019" name="Int. J. Syst. Evol. Microbiol.">
        <title>The Global Catalogue of Microorganisms (GCM) 10K type strain sequencing project: providing services to taxonomists for standard genome sequencing and annotation.</title>
        <authorList>
            <consortium name="The Broad Institute Genomics Platform"/>
            <consortium name="The Broad Institute Genome Sequencing Center for Infectious Disease"/>
            <person name="Wu L."/>
            <person name="Ma J."/>
        </authorList>
    </citation>
    <scope>NUCLEOTIDE SEQUENCE [LARGE SCALE GENOMIC DNA]</scope>
    <source>
        <strain evidence="6">CGMCC 4.6946</strain>
    </source>
</reference>
<name>A0ABV9TJU9_9MICC</name>
<evidence type="ECO:0000256" key="2">
    <source>
        <dbReference type="ARBA" id="ARBA00010742"/>
    </source>
</evidence>
<dbReference type="SUPFAM" id="SSF53850">
    <property type="entry name" value="Periplasmic binding protein-like II"/>
    <property type="match status" value="1"/>
</dbReference>
<evidence type="ECO:0000313" key="6">
    <source>
        <dbReference type="Proteomes" id="UP001595797"/>
    </source>
</evidence>
<keyword evidence="6" id="KW-1185">Reference proteome</keyword>
<dbReference type="PANTHER" id="PTHR30024:SF47">
    <property type="entry name" value="TAURINE-BINDING PERIPLASMIC PROTEIN"/>
    <property type="match status" value="1"/>
</dbReference>
<sequence>MPHTWKHPACLAAVLTAVATTTGCVESGRTVHPDAVQAAAVCPVEPDPSIATTARIAWQAIPNGDLAVKDLRMLETCMPNADITWSKFDSGGDVVQAFGAGSVDLGLVGSSPAVRAVSPPLDIDLRVVWLQDVIGAAESLVVRDESITSVEDLAGRTVAVPFGSTAHYSLLSALRRAGVDRQTELINLAPDKMLAAWQRGEVDAAWVWDPTLSELQADGTVILTSAETAEAGQPTFDMGAATADFVEQNPEFMRMWTATQDSAARRLAAGDDAAIESLAVQLGLSPDIVRKQTEGLTYLSAREQAEQYFDGTLGRVLADTAEFLVDAREIDTTAPAEVYQQMPYAEAIEEVAGR</sequence>
<dbReference type="PANTHER" id="PTHR30024">
    <property type="entry name" value="ALIPHATIC SULFONATES-BINDING PROTEIN-RELATED"/>
    <property type="match status" value="1"/>
</dbReference>
<evidence type="ECO:0000256" key="1">
    <source>
        <dbReference type="ARBA" id="ARBA00004418"/>
    </source>
</evidence>
<dbReference type="InterPro" id="IPR007210">
    <property type="entry name" value="ABC_Gly_betaine_transp_sub-bd"/>
</dbReference>
<feature type="domain" description="ABC-type glycine betaine transport system substrate-binding" evidence="4">
    <location>
        <begin position="82"/>
        <end position="251"/>
    </location>
</feature>
<proteinExistence type="inferred from homology"/>
<comment type="subcellular location">
    <subcellularLocation>
        <location evidence="1">Periplasm</location>
    </subcellularLocation>
</comment>
<dbReference type="Proteomes" id="UP001595797">
    <property type="component" value="Unassembled WGS sequence"/>
</dbReference>
<dbReference type="RefSeq" id="WP_277550474.1">
    <property type="nucleotide sequence ID" value="NZ_JARAMH010000003.1"/>
</dbReference>
<evidence type="ECO:0000259" key="4">
    <source>
        <dbReference type="Pfam" id="PF04069"/>
    </source>
</evidence>